<dbReference type="RefSeq" id="WP_193909194.1">
    <property type="nucleotide sequence ID" value="NZ_JADEXG010000042.1"/>
</dbReference>
<evidence type="ECO:0000313" key="1">
    <source>
        <dbReference type="EMBL" id="MBE9078894.1"/>
    </source>
</evidence>
<keyword evidence="2" id="KW-1185">Reference proteome</keyword>
<dbReference type="PANTHER" id="PTHR22946">
    <property type="entry name" value="DIENELACTONE HYDROLASE DOMAIN-CONTAINING PROTEIN-RELATED"/>
    <property type="match status" value="1"/>
</dbReference>
<dbReference type="Proteomes" id="UP000636505">
    <property type="component" value="Unassembled WGS sequence"/>
</dbReference>
<dbReference type="SUPFAM" id="SSF53474">
    <property type="entry name" value="alpha/beta-Hydrolases"/>
    <property type="match status" value="1"/>
</dbReference>
<dbReference type="Gene3D" id="3.40.50.1820">
    <property type="entry name" value="alpha/beta hydrolase"/>
    <property type="match status" value="1"/>
</dbReference>
<reference evidence="1" key="1">
    <citation type="submission" date="2020-10" db="EMBL/GenBank/DDBJ databases">
        <authorList>
            <person name="Castelo-Branco R."/>
            <person name="Eusebio N."/>
            <person name="Adriana R."/>
            <person name="Vieira A."/>
            <person name="Brugerolle De Fraissinette N."/>
            <person name="Rezende De Castro R."/>
            <person name="Schneider M.P."/>
            <person name="Vasconcelos V."/>
            <person name="Leao P.N."/>
        </authorList>
    </citation>
    <scope>NUCLEOTIDE SEQUENCE</scope>
    <source>
        <strain evidence="1">LEGE 07310</strain>
    </source>
</reference>
<name>A0A8J7AQQ3_9CYAN</name>
<dbReference type="AlphaFoldDB" id="A0A8J7AQQ3"/>
<evidence type="ECO:0000313" key="2">
    <source>
        <dbReference type="Proteomes" id="UP000636505"/>
    </source>
</evidence>
<dbReference type="InterPro" id="IPR029058">
    <property type="entry name" value="AB_hydrolase_fold"/>
</dbReference>
<proteinExistence type="predicted"/>
<dbReference type="EMBL" id="JADEXG010000042">
    <property type="protein sequence ID" value="MBE9078894.1"/>
    <property type="molecule type" value="Genomic_DNA"/>
</dbReference>
<comment type="caution">
    <text evidence="1">The sequence shown here is derived from an EMBL/GenBank/DDBJ whole genome shotgun (WGS) entry which is preliminary data.</text>
</comment>
<organism evidence="1 2">
    <name type="scientific">Vasconcelosia minhoensis LEGE 07310</name>
    <dbReference type="NCBI Taxonomy" id="915328"/>
    <lineage>
        <taxon>Bacteria</taxon>
        <taxon>Bacillati</taxon>
        <taxon>Cyanobacteriota</taxon>
        <taxon>Cyanophyceae</taxon>
        <taxon>Nodosilineales</taxon>
        <taxon>Cymatolegaceae</taxon>
        <taxon>Vasconcelosia</taxon>
        <taxon>Vasconcelosia minhoensis</taxon>
    </lineage>
</organism>
<sequence length="284" mass="32257">MSDETHPLPRKTEWVQHIPVTWIEPTSDKSRNKLVILLPPFSGSKEQVLEFLNDVAGLGFMALSFDPWQHGDRKQILPATANEKRRFGFWWRDRAESREQIRTRVFGQFRQHMWPILGQTTLDTLRVIDWAMATLGVGPDVRMGGLSMGGDIAVAAAGIDSRIQRVAAVIATPDWCRPGMHQIGNPEQLLEQGKADAYGQYFYDELNPLTHPERYARGAKLYFLCGGADNHVPADGALRFKAAIEQAFPTARDIKVEQMPGRNHMDFVNDSSRWWPQCCRWLTA</sequence>
<evidence type="ECO:0008006" key="3">
    <source>
        <dbReference type="Google" id="ProtNLM"/>
    </source>
</evidence>
<gene>
    <name evidence="1" type="ORF">IQ241_16610</name>
</gene>
<dbReference type="InterPro" id="IPR050261">
    <property type="entry name" value="FrsA_esterase"/>
</dbReference>
<protein>
    <recommendedName>
        <fullName evidence="3">Peptidase S9 prolyl oligopeptidase catalytic domain-containing protein</fullName>
    </recommendedName>
</protein>
<accession>A0A8J7AQQ3</accession>